<protein>
    <submittedName>
        <fullName evidence="1">Uncharacterized protein</fullName>
    </submittedName>
</protein>
<accession>A0A502L495</accession>
<dbReference type="Proteomes" id="UP000315303">
    <property type="component" value="Unassembled WGS sequence"/>
</dbReference>
<sequence length="47" mass="6123">MMWEHSNRRYHLNRLLHWHLLRHYCHRHHQMYKQIMCSLIVVLLKIF</sequence>
<name>A0A502L495_9GAMM</name>
<reference evidence="1 2" key="1">
    <citation type="submission" date="2019-01" db="EMBL/GenBank/DDBJ databases">
        <title>Litorilituus lipolytica sp. nov., isolated from intertidal sand of the Yellow Sea in China.</title>
        <authorList>
            <person name="Liu A."/>
        </authorList>
    </citation>
    <scope>NUCLEOTIDE SEQUENCE [LARGE SCALE GENOMIC DNA]</scope>
    <source>
        <strain evidence="1 2">RZ04</strain>
    </source>
</reference>
<comment type="caution">
    <text evidence="1">The sequence shown here is derived from an EMBL/GenBank/DDBJ whole genome shotgun (WGS) entry which is preliminary data.</text>
</comment>
<dbReference type="AlphaFoldDB" id="A0A502L495"/>
<evidence type="ECO:0000313" key="1">
    <source>
        <dbReference type="EMBL" id="TPH18546.1"/>
    </source>
</evidence>
<organism evidence="1 2">
    <name type="scientific">Litorilituus lipolyticus</name>
    <dbReference type="NCBI Taxonomy" id="2491017"/>
    <lineage>
        <taxon>Bacteria</taxon>
        <taxon>Pseudomonadati</taxon>
        <taxon>Pseudomonadota</taxon>
        <taxon>Gammaproteobacteria</taxon>
        <taxon>Alteromonadales</taxon>
        <taxon>Colwelliaceae</taxon>
        <taxon>Litorilituus</taxon>
    </lineage>
</organism>
<evidence type="ECO:0000313" key="2">
    <source>
        <dbReference type="Proteomes" id="UP000315303"/>
    </source>
</evidence>
<proteinExistence type="predicted"/>
<keyword evidence="2" id="KW-1185">Reference proteome</keyword>
<gene>
    <name evidence="1" type="ORF">EPA86_01960</name>
</gene>
<dbReference type="EMBL" id="SAWY01000003">
    <property type="protein sequence ID" value="TPH18546.1"/>
    <property type="molecule type" value="Genomic_DNA"/>
</dbReference>